<sequence>TSSYDCHVLTKELDCEDIRLAIDSELLLGNPTRTLVNKHASHVWSKIMELLWTPSAPPIFAFANKLLKRSCAAFVCHETVSLVVQHTLKPSVQDGIVDELLNQGSSVFREVAKSQLGTYCNQHILALLMWVTDTPSRLSLTLDHLISDLLEYATNKEGYKSVLKALEEGGKDALDNVDMVVNRMCELAKSARCAMVVDLALSVTGSQL</sequence>
<feature type="non-terminal residue" evidence="1">
    <location>
        <position position="1"/>
    </location>
</feature>
<reference evidence="1" key="1">
    <citation type="submission" date="2023-06" db="EMBL/GenBank/DDBJ databases">
        <authorList>
            <consortium name="Lawrence Berkeley National Laboratory"/>
            <person name="Ahrendt S."/>
            <person name="Sahu N."/>
            <person name="Indic B."/>
            <person name="Wong-Bajracharya J."/>
            <person name="Merenyi Z."/>
            <person name="Ke H.-M."/>
            <person name="Monk M."/>
            <person name="Kocsube S."/>
            <person name="Drula E."/>
            <person name="Lipzen A."/>
            <person name="Balint B."/>
            <person name="Henrissat B."/>
            <person name="Andreopoulos B."/>
            <person name="Martin F.M."/>
            <person name="Harder C.B."/>
            <person name="Rigling D."/>
            <person name="Ford K.L."/>
            <person name="Foster G.D."/>
            <person name="Pangilinan J."/>
            <person name="Papanicolaou A."/>
            <person name="Barry K."/>
            <person name="LaButti K."/>
            <person name="Viragh M."/>
            <person name="Koriabine M."/>
            <person name="Yan M."/>
            <person name="Riley R."/>
            <person name="Champramary S."/>
            <person name="Plett K.L."/>
            <person name="Tsai I.J."/>
            <person name="Slot J."/>
            <person name="Sipos G."/>
            <person name="Plett J."/>
            <person name="Nagy L.G."/>
            <person name="Grigoriev I.V."/>
        </authorList>
    </citation>
    <scope>NUCLEOTIDE SEQUENCE</scope>
    <source>
        <strain evidence="1">FPL87.14</strain>
    </source>
</reference>
<dbReference type="Gene3D" id="1.25.10.10">
    <property type="entry name" value="Leucine-rich Repeat Variant"/>
    <property type="match status" value="1"/>
</dbReference>
<organism evidence="1 2">
    <name type="scientific">Armillaria borealis</name>
    <dbReference type="NCBI Taxonomy" id="47425"/>
    <lineage>
        <taxon>Eukaryota</taxon>
        <taxon>Fungi</taxon>
        <taxon>Dikarya</taxon>
        <taxon>Basidiomycota</taxon>
        <taxon>Agaricomycotina</taxon>
        <taxon>Agaricomycetes</taxon>
        <taxon>Agaricomycetidae</taxon>
        <taxon>Agaricales</taxon>
        <taxon>Marasmiineae</taxon>
        <taxon>Physalacriaceae</taxon>
        <taxon>Armillaria</taxon>
    </lineage>
</organism>
<evidence type="ECO:0000313" key="1">
    <source>
        <dbReference type="EMBL" id="KAK0442199.1"/>
    </source>
</evidence>
<evidence type="ECO:0008006" key="3">
    <source>
        <dbReference type="Google" id="ProtNLM"/>
    </source>
</evidence>
<proteinExistence type="predicted"/>
<evidence type="ECO:0000313" key="2">
    <source>
        <dbReference type="Proteomes" id="UP001175226"/>
    </source>
</evidence>
<accession>A0AA39JGV9</accession>
<dbReference type="InterPro" id="IPR016024">
    <property type="entry name" value="ARM-type_fold"/>
</dbReference>
<comment type="caution">
    <text evidence="1">The sequence shown here is derived from an EMBL/GenBank/DDBJ whole genome shotgun (WGS) entry which is preliminary data.</text>
</comment>
<dbReference type="InterPro" id="IPR011989">
    <property type="entry name" value="ARM-like"/>
</dbReference>
<dbReference type="SUPFAM" id="SSF48371">
    <property type="entry name" value="ARM repeat"/>
    <property type="match status" value="1"/>
</dbReference>
<keyword evidence="2" id="KW-1185">Reference proteome</keyword>
<dbReference type="EMBL" id="JAUEPT010000027">
    <property type="protein sequence ID" value="KAK0442199.1"/>
    <property type="molecule type" value="Genomic_DNA"/>
</dbReference>
<protein>
    <recommendedName>
        <fullName evidence="3">ARM repeat-containing protein</fullName>
    </recommendedName>
</protein>
<gene>
    <name evidence="1" type="ORF">EV421DRAFT_1662822</name>
</gene>
<feature type="non-terminal residue" evidence="1">
    <location>
        <position position="208"/>
    </location>
</feature>
<name>A0AA39JGV9_9AGAR</name>
<dbReference type="AlphaFoldDB" id="A0AA39JGV9"/>
<dbReference type="Proteomes" id="UP001175226">
    <property type="component" value="Unassembled WGS sequence"/>
</dbReference>